<keyword evidence="3" id="KW-1185">Reference proteome</keyword>
<dbReference type="PANTHER" id="PTHR31157">
    <property type="entry name" value="SCP DOMAIN-CONTAINING PROTEIN"/>
    <property type="match status" value="1"/>
</dbReference>
<dbReference type="InterPro" id="IPR035940">
    <property type="entry name" value="CAP_sf"/>
</dbReference>
<dbReference type="RefSeq" id="WP_093364884.1">
    <property type="nucleotide sequence ID" value="NZ_FOZZ01000004.1"/>
</dbReference>
<dbReference type="STRING" id="683125.SAMN05660206_104199"/>
<evidence type="ECO:0000259" key="1">
    <source>
        <dbReference type="Pfam" id="PF00188"/>
    </source>
</evidence>
<dbReference type="PANTHER" id="PTHR31157:SF1">
    <property type="entry name" value="SCP DOMAIN-CONTAINING PROTEIN"/>
    <property type="match status" value="1"/>
</dbReference>
<dbReference type="Proteomes" id="UP000198785">
    <property type="component" value="Unassembled WGS sequence"/>
</dbReference>
<dbReference type="InterPro" id="IPR014044">
    <property type="entry name" value="CAP_dom"/>
</dbReference>
<reference evidence="2 3" key="1">
    <citation type="submission" date="2016-10" db="EMBL/GenBank/DDBJ databases">
        <authorList>
            <person name="de Groot N.N."/>
        </authorList>
    </citation>
    <scope>NUCLEOTIDE SEQUENCE [LARGE SCALE GENOMIC DNA]</scope>
    <source>
        <strain evidence="2 3">DSM 22789</strain>
    </source>
</reference>
<dbReference type="SUPFAM" id="SSF55797">
    <property type="entry name" value="PR-1-like"/>
    <property type="match status" value="1"/>
</dbReference>
<name>A0A1I6SBD5_9SPHI</name>
<organism evidence="2 3">
    <name type="scientific">Sphingobacterium wenxiniae</name>
    <dbReference type="NCBI Taxonomy" id="683125"/>
    <lineage>
        <taxon>Bacteria</taxon>
        <taxon>Pseudomonadati</taxon>
        <taxon>Bacteroidota</taxon>
        <taxon>Sphingobacteriia</taxon>
        <taxon>Sphingobacteriales</taxon>
        <taxon>Sphingobacteriaceae</taxon>
        <taxon>Sphingobacterium</taxon>
    </lineage>
</organism>
<dbReference type="OrthoDB" id="982527at2"/>
<dbReference type="Pfam" id="PF00188">
    <property type="entry name" value="CAP"/>
    <property type="match status" value="1"/>
</dbReference>
<dbReference type="CDD" id="cd05379">
    <property type="entry name" value="CAP_bacterial"/>
    <property type="match status" value="1"/>
</dbReference>
<dbReference type="EMBL" id="FOZZ01000004">
    <property type="protein sequence ID" value="SFS74180.1"/>
    <property type="molecule type" value="Genomic_DNA"/>
</dbReference>
<accession>A0A1I6SBD5</accession>
<sequence>MRILYFLSAFILFHSSVQAQKKQISLDKEEAFAAYLYLQEFRQNPKKMMKDLGVRFDESKVSKVQLHWNETLAKAAEFRAYDMANRNYFSHTTPEGIGPNYYIDKAGYSLNADWLKKLSANNFESIAANHRTAVDGIKAFIIGKNSPGFGHRKHVLGMDQWNGSLYDIGIGFARIPQGATYKTYLCVIIAKHDW</sequence>
<proteinExistence type="predicted"/>
<dbReference type="AlphaFoldDB" id="A0A1I6SBD5"/>
<evidence type="ECO:0000313" key="2">
    <source>
        <dbReference type="EMBL" id="SFS74180.1"/>
    </source>
</evidence>
<evidence type="ECO:0000313" key="3">
    <source>
        <dbReference type="Proteomes" id="UP000198785"/>
    </source>
</evidence>
<feature type="domain" description="SCP" evidence="1">
    <location>
        <begin position="65"/>
        <end position="176"/>
    </location>
</feature>
<dbReference type="Gene3D" id="3.40.33.10">
    <property type="entry name" value="CAP"/>
    <property type="match status" value="1"/>
</dbReference>
<gene>
    <name evidence="2" type="ORF">SAMN05660206_104199</name>
</gene>
<protein>
    <submittedName>
        <fullName evidence="2">Cysteine-rich secretory protein family protein</fullName>
    </submittedName>
</protein>